<proteinExistence type="predicted"/>
<feature type="domain" description="Pyrroline-5-carboxylate reductase catalytic N-terminal" evidence="1">
    <location>
        <begin position="5"/>
        <end position="90"/>
    </location>
</feature>
<dbReference type="Pfam" id="PF10728">
    <property type="entry name" value="DUF2520"/>
    <property type="match status" value="1"/>
</dbReference>
<evidence type="ECO:0000313" key="4">
    <source>
        <dbReference type="Proteomes" id="UP000184164"/>
    </source>
</evidence>
<evidence type="ECO:0000259" key="1">
    <source>
        <dbReference type="Pfam" id="PF03807"/>
    </source>
</evidence>
<dbReference type="InterPro" id="IPR036291">
    <property type="entry name" value="NAD(P)-bd_dom_sf"/>
</dbReference>
<keyword evidence="4" id="KW-1185">Reference proteome</keyword>
<dbReference type="SUPFAM" id="SSF51735">
    <property type="entry name" value="NAD(P)-binding Rossmann-fold domains"/>
    <property type="match status" value="1"/>
</dbReference>
<gene>
    <name evidence="3" type="ORF">SAMN05444274_11610</name>
</gene>
<dbReference type="Gene3D" id="1.10.1040.20">
    <property type="entry name" value="ProC-like, C-terminal domain"/>
    <property type="match status" value="1"/>
</dbReference>
<dbReference type="STRING" id="1484053.SAMN05444274_11610"/>
<dbReference type="EMBL" id="FQUM01000016">
    <property type="protein sequence ID" value="SHF97423.1"/>
    <property type="molecule type" value="Genomic_DNA"/>
</dbReference>
<dbReference type="Pfam" id="PF03807">
    <property type="entry name" value="F420_oxidored"/>
    <property type="match status" value="1"/>
</dbReference>
<dbReference type="InterPro" id="IPR037108">
    <property type="entry name" value="TM1727-like_C_sf"/>
</dbReference>
<dbReference type="RefSeq" id="WP_073003490.1">
    <property type="nucleotide sequence ID" value="NZ_FQUM01000016.1"/>
</dbReference>
<dbReference type="InterPro" id="IPR018931">
    <property type="entry name" value="DUF2520"/>
</dbReference>
<evidence type="ECO:0000313" key="3">
    <source>
        <dbReference type="EMBL" id="SHF97423.1"/>
    </source>
</evidence>
<organism evidence="3 4">
    <name type="scientific">Mariniphaga anaerophila</name>
    <dbReference type="NCBI Taxonomy" id="1484053"/>
    <lineage>
        <taxon>Bacteria</taxon>
        <taxon>Pseudomonadati</taxon>
        <taxon>Bacteroidota</taxon>
        <taxon>Bacteroidia</taxon>
        <taxon>Marinilabiliales</taxon>
        <taxon>Prolixibacteraceae</taxon>
        <taxon>Mariniphaga</taxon>
    </lineage>
</organism>
<feature type="domain" description="DUF2520" evidence="2">
    <location>
        <begin position="126"/>
        <end position="250"/>
    </location>
</feature>
<dbReference type="AlphaFoldDB" id="A0A1M5G124"/>
<dbReference type="Proteomes" id="UP000184164">
    <property type="component" value="Unassembled WGS sequence"/>
</dbReference>
<dbReference type="PANTHER" id="PTHR40459">
    <property type="entry name" value="CONSERVED HYPOTHETICAL ALANINE AND LEUCINE RICH PROTEIN"/>
    <property type="match status" value="1"/>
</dbReference>
<evidence type="ECO:0000259" key="2">
    <source>
        <dbReference type="Pfam" id="PF10728"/>
    </source>
</evidence>
<dbReference type="PANTHER" id="PTHR40459:SF1">
    <property type="entry name" value="CONSERVED HYPOTHETICAL ALANINE AND LEUCINE RICH PROTEIN"/>
    <property type="match status" value="1"/>
</dbReference>
<reference evidence="4" key="1">
    <citation type="submission" date="2016-11" db="EMBL/GenBank/DDBJ databases">
        <authorList>
            <person name="Varghese N."/>
            <person name="Submissions S."/>
        </authorList>
    </citation>
    <scope>NUCLEOTIDE SEQUENCE [LARGE SCALE GENOMIC DNA]</scope>
    <source>
        <strain evidence="4">DSM 26910</strain>
    </source>
</reference>
<dbReference type="Gene3D" id="3.40.50.720">
    <property type="entry name" value="NAD(P)-binding Rossmann-like Domain"/>
    <property type="match status" value="1"/>
</dbReference>
<protein>
    <submittedName>
        <fullName evidence="3">NADP oxidoreductase coenzyme F420-dependent</fullName>
    </submittedName>
</protein>
<sequence>MNHRFVFIGAGNLATRLSTRFQEKGFSIEQVYSRTEDSAKALADRLQTAYTTSPEDIISDADIYFVALKDSAFQEVLPKLDIQNKLLVHCSGSMPLSSLEAYSENIGVIYPLQTFSKKREVNFSEIPVFVEANSPENEKKLLQVAGAISEKATVLDSENRMYLHLSAVFACNFVNHFYTIAGELLKSKNISFDVLHPLILETSQKVQAMEPAFAQTGPAVRFDKNVIAKHLNVLREFPEFGNLYEIVSESIFKFHQNK</sequence>
<dbReference type="SUPFAM" id="SSF48179">
    <property type="entry name" value="6-phosphogluconate dehydrogenase C-terminal domain-like"/>
    <property type="match status" value="1"/>
</dbReference>
<dbReference type="InterPro" id="IPR028939">
    <property type="entry name" value="P5C_Rdtase_cat_N"/>
</dbReference>
<dbReference type="InterPro" id="IPR008927">
    <property type="entry name" value="6-PGluconate_DH-like_C_sf"/>
</dbReference>
<name>A0A1M5G124_9BACT</name>
<dbReference type="OrthoDB" id="9810755at2"/>
<accession>A0A1M5G124</accession>